<organism evidence="8 9">
    <name type="scientific">Gimesia chilikensis</name>
    <dbReference type="NCBI Taxonomy" id="2605989"/>
    <lineage>
        <taxon>Bacteria</taxon>
        <taxon>Pseudomonadati</taxon>
        <taxon>Planctomycetota</taxon>
        <taxon>Planctomycetia</taxon>
        <taxon>Planctomycetales</taxon>
        <taxon>Planctomycetaceae</taxon>
        <taxon>Gimesia</taxon>
    </lineage>
</organism>
<name>A0A517PPS8_9PLAN</name>
<keyword evidence="9" id="KW-1185">Reference proteome</keyword>
<feature type="transmembrane region" description="Helical" evidence="6">
    <location>
        <begin position="322"/>
        <end position="345"/>
    </location>
</feature>
<dbReference type="SUPFAM" id="SSF103473">
    <property type="entry name" value="MFS general substrate transporter"/>
    <property type="match status" value="1"/>
</dbReference>
<evidence type="ECO:0000256" key="4">
    <source>
        <dbReference type="ARBA" id="ARBA00022989"/>
    </source>
</evidence>
<feature type="transmembrane region" description="Helical" evidence="6">
    <location>
        <begin position="386"/>
        <end position="410"/>
    </location>
</feature>
<dbReference type="EMBL" id="CP036266">
    <property type="protein sequence ID" value="QDT21375.1"/>
    <property type="molecule type" value="Genomic_DNA"/>
</dbReference>
<feature type="transmembrane region" description="Helical" evidence="6">
    <location>
        <begin position="296"/>
        <end position="316"/>
    </location>
</feature>
<feature type="transmembrane region" description="Helical" evidence="6">
    <location>
        <begin position="177"/>
        <end position="195"/>
    </location>
</feature>
<dbReference type="InterPro" id="IPR036259">
    <property type="entry name" value="MFS_trans_sf"/>
</dbReference>
<evidence type="ECO:0000313" key="9">
    <source>
        <dbReference type="Proteomes" id="UP000320421"/>
    </source>
</evidence>
<feature type="transmembrane region" description="Helical" evidence="6">
    <location>
        <begin position="230"/>
        <end position="247"/>
    </location>
</feature>
<feature type="transmembrane region" description="Helical" evidence="6">
    <location>
        <begin position="101"/>
        <end position="124"/>
    </location>
</feature>
<feature type="transmembrane region" description="Helical" evidence="6">
    <location>
        <begin position="42"/>
        <end position="62"/>
    </location>
</feature>
<sequence length="428" mass="44839">MSEGRKAGLFLIFVTVFIDLLGFGIVLPLLPRYGEHFEAGGTTLGLLMASFSAMQFLFAPIWGRLSDRVGRRPILILGLVGSTFFYGLFGFATSLGNTGTFLGIGALTWLFITRIGAGIAGATIPTAQAYIADITGPKERGKGMALIGAAFGIGFTFGPLIGAAFVSAEAGATPSAAPGYVASVLSGIAALLSIFKLPESLQQKTTESLTRRHHWFDIASFRHALSKPRIGLILLTIFLTTFAFAQFESTLSLLTQELGFAARSNFFIFAYIGLILTLSQGILVRRLIPKLGEFRMGLIGIVLMVIGLLLIGVAGNSGSYPLLYAVLPISVIGFSATTPSLQSLLSLNTSEDEQGGILGVGQSISALARILGPLAGIILFKGTSNGLVAGSITAPYWAGAGIMVLGLLLMSGLKSGNSESNVSTQVET</sequence>
<accession>A0A517PPS8</accession>
<dbReference type="RefSeq" id="WP_145185610.1">
    <property type="nucleotide sequence ID" value="NZ_CP036266.1"/>
</dbReference>
<evidence type="ECO:0000256" key="3">
    <source>
        <dbReference type="ARBA" id="ARBA00022692"/>
    </source>
</evidence>
<dbReference type="InterPro" id="IPR011701">
    <property type="entry name" value="MFS"/>
</dbReference>
<keyword evidence="4 6" id="KW-1133">Transmembrane helix</keyword>
<dbReference type="Gene3D" id="1.20.1250.20">
    <property type="entry name" value="MFS general substrate transporter like domains"/>
    <property type="match status" value="1"/>
</dbReference>
<dbReference type="OrthoDB" id="9793283at2"/>
<evidence type="ECO:0000256" key="1">
    <source>
        <dbReference type="ARBA" id="ARBA00004141"/>
    </source>
</evidence>
<evidence type="ECO:0000256" key="6">
    <source>
        <dbReference type="SAM" id="Phobius"/>
    </source>
</evidence>
<dbReference type="GO" id="GO:0016020">
    <property type="term" value="C:membrane"/>
    <property type="evidence" value="ECO:0007669"/>
    <property type="project" value="UniProtKB-SubCell"/>
</dbReference>
<proteinExistence type="predicted"/>
<dbReference type="PRINTS" id="PR01035">
    <property type="entry name" value="TCRTETA"/>
</dbReference>
<dbReference type="Proteomes" id="UP000320421">
    <property type="component" value="Chromosome"/>
</dbReference>
<evidence type="ECO:0000256" key="2">
    <source>
        <dbReference type="ARBA" id="ARBA00022448"/>
    </source>
</evidence>
<feature type="transmembrane region" description="Helical" evidence="6">
    <location>
        <begin position="145"/>
        <end position="165"/>
    </location>
</feature>
<feature type="transmembrane region" description="Helical" evidence="6">
    <location>
        <begin position="357"/>
        <end position="380"/>
    </location>
</feature>
<dbReference type="Pfam" id="PF07690">
    <property type="entry name" value="MFS_1"/>
    <property type="match status" value="1"/>
</dbReference>
<evidence type="ECO:0000259" key="7">
    <source>
        <dbReference type="PROSITE" id="PS50850"/>
    </source>
</evidence>
<evidence type="ECO:0000256" key="5">
    <source>
        <dbReference type="ARBA" id="ARBA00023136"/>
    </source>
</evidence>
<keyword evidence="5 6" id="KW-0472">Membrane</keyword>
<feature type="transmembrane region" description="Helical" evidence="6">
    <location>
        <begin position="7"/>
        <end position="30"/>
    </location>
</feature>
<reference evidence="8 9" key="1">
    <citation type="submission" date="2019-02" db="EMBL/GenBank/DDBJ databases">
        <title>Deep-cultivation of Planctomycetes and their phenomic and genomic characterization uncovers novel biology.</title>
        <authorList>
            <person name="Wiegand S."/>
            <person name="Jogler M."/>
            <person name="Boedeker C."/>
            <person name="Pinto D."/>
            <person name="Vollmers J."/>
            <person name="Rivas-Marin E."/>
            <person name="Kohn T."/>
            <person name="Peeters S.H."/>
            <person name="Heuer A."/>
            <person name="Rast P."/>
            <person name="Oberbeckmann S."/>
            <person name="Bunk B."/>
            <person name="Jeske O."/>
            <person name="Meyerdierks A."/>
            <person name="Storesund J.E."/>
            <person name="Kallscheuer N."/>
            <person name="Luecker S."/>
            <person name="Lage O.M."/>
            <person name="Pohl T."/>
            <person name="Merkel B.J."/>
            <person name="Hornburger P."/>
            <person name="Mueller R.-W."/>
            <person name="Bruemmer F."/>
            <person name="Labrenz M."/>
            <person name="Spormann A.M."/>
            <person name="Op den Camp H."/>
            <person name="Overmann J."/>
            <person name="Amann R."/>
            <person name="Jetten M.S.M."/>
            <person name="Mascher T."/>
            <person name="Medema M.H."/>
            <person name="Devos D.P."/>
            <person name="Kaster A.-K."/>
            <person name="Ovreas L."/>
            <person name="Rohde M."/>
            <person name="Galperin M.Y."/>
            <person name="Jogler C."/>
        </authorList>
    </citation>
    <scope>NUCLEOTIDE SEQUENCE [LARGE SCALE GENOMIC DNA]</scope>
    <source>
        <strain evidence="8 9">HG66A1</strain>
    </source>
</reference>
<dbReference type="PROSITE" id="PS50850">
    <property type="entry name" value="MFS"/>
    <property type="match status" value="1"/>
</dbReference>
<dbReference type="PANTHER" id="PTHR23504:SF15">
    <property type="entry name" value="MAJOR FACILITATOR SUPERFAMILY (MFS) PROFILE DOMAIN-CONTAINING PROTEIN"/>
    <property type="match status" value="1"/>
</dbReference>
<evidence type="ECO:0000313" key="8">
    <source>
        <dbReference type="EMBL" id="QDT21375.1"/>
    </source>
</evidence>
<keyword evidence="2" id="KW-0813">Transport</keyword>
<protein>
    <submittedName>
        <fullName evidence="8">Tetracycline resistance protein, class B</fullName>
    </submittedName>
</protein>
<dbReference type="GO" id="GO:0022857">
    <property type="term" value="F:transmembrane transporter activity"/>
    <property type="evidence" value="ECO:0007669"/>
    <property type="project" value="InterPro"/>
</dbReference>
<dbReference type="InterPro" id="IPR001958">
    <property type="entry name" value="Tet-R_TetA/multi-R_MdtG-like"/>
</dbReference>
<dbReference type="InterPro" id="IPR020846">
    <property type="entry name" value="MFS_dom"/>
</dbReference>
<keyword evidence="3 6" id="KW-0812">Transmembrane</keyword>
<dbReference type="AlphaFoldDB" id="A0A517PPS8"/>
<feature type="transmembrane region" description="Helical" evidence="6">
    <location>
        <begin position="74"/>
        <end position="95"/>
    </location>
</feature>
<feature type="transmembrane region" description="Helical" evidence="6">
    <location>
        <begin position="267"/>
        <end position="284"/>
    </location>
</feature>
<gene>
    <name evidence="8" type="primary">tetA</name>
    <name evidence="8" type="ORF">HG66A1_31750</name>
</gene>
<comment type="subcellular location">
    <subcellularLocation>
        <location evidence="1">Membrane</location>
        <topology evidence="1">Multi-pass membrane protein</topology>
    </subcellularLocation>
</comment>
<dbReference type="PANTHER" id="PTHR23504">
    <property type="entry name" value="MAJOR FACILITATOR SUPERFAMILY DOMAIN-CONTAINING PROTEIN 10"/>
    <property type="match status" value="1"/>
</dbReference>
<feature type="domain" description="Major facilitator superfamily (MFS) profile" evidence="7">
    <location>
        <begin position="8"/>
        <end position="418"/>
    </location>
</feature>